<dbReference type="AlphaFoldDB" id="A0AAE8SMX3"/>
<accession>A0AAE8SMX3</accession>
<evidence type="ECO:0000313" key="2">
    <source>
        <dbReference type="Proteomes" id="UP001187734"/>
    </source>
</evidence>
<proteinExistence type="predicted"/>
<organism evidence="1 2">
    <name type="scientific">Fusarium torulosum</name>
    <dbReference type="NCBI Taxonomy" id="33205"/>
    <lineage>
        <taxon>Eukaryota</taxon>
        <taxon>Fungi</taxon>
        <taxon>Dikarya</taxon>
        <taxon>Ascomycota</taxon>
        <taxon>Pezizomycotina</taxon>
        <taxon>Sordariomycetes</taxon>
        <taxon>Hypocreomycetidae</taxon>
        <taxon>Hypocreales</taxon>
        <taxon>Nectriaceae</taxon>
        <taxon>Fusarium</taxon>
    </lineage>
</organism>
<evidence type="ECO:0000313" key="1">
    <source>
        <dbReference type="EMBL" id="SPJ85006.1"/>
    </source>
</evidence>
<reference evidence="1" key="1">
    <citation type="submission" date="2018-03" db="EMBL/GenBank/DDBJ databases">
        <authorList>
            <person name="Guldener U."/>
        </authorList>
    </citation>
    <scope>NUCLEOTIDE SEQUENCE</scope>
</reference>
<dbReference type="Proteomes" id="UP001187734">
    <property type="component" value="Unassembled WGS sequence"/>
</dbReference>
<dbReference type="EMBL" id="ONZP01000452">
    <property type="protein sequence ID" value="SPJ85006.1"/>
    <property type="molecule type" value="Genomic_DNA"/>
</dbReference>
<sequence length="120" mass="13417">MANPNNSGKATSGTSVARDFNNALQGTLAFEAMRFTANYARIAQAELRTCDYEQLMLGVERAVKLLPENFNPNNDEWPEEAEEVNQRMEELLKDCDKLAGGFKKFVENARAAGMAVKRQQ</sequence>
<protein>
    <submittedName>
        <fullName evidence="1">Uncharacterized protein</fullName>
    </submittedName>
</protein>
<name>A0AAE8SMX3_9HYPO</name>
<keyword evidence="2" id="KW-1185">Reference proteome</keyword>
<gene>
    <name evidence="1" type="ORF">FTOL_10916</name>
</gene>
<comment type="caution">
    <text evidence="1">The sequence shown here is derived from an EMBL/GenBank/DDBJ whole genome shotgun (WGS) entry which is preliminary data.</text>
</comment>